<dbReference type="Pfam" id="PF13447">
    <property type="entry name" value="Multi-haem_cyto"/>
    <property type="match status" value="1"/>
</dbReference>
<keyword evidence="1" id="KW-0732">Signal</keyword>
<proteinExistence type="predicted"/>
<accession>A0A370D8V4</accession>
<dbReference type="PANTHER" id="PTHR35038:SF6">
    <property type="entry name" value="SURFACE LOCALIZED DECAHEME CYTOCHROME C LIPOPROTEIN"/>
    <property type="match status" value="1"/>
</dbReference>
<name>A0A370D8V4_9GAMM</name>
<dbReference type="SUPFAM" id="SSF48695">
    <property type="entry name" value="Multiheme cytochromes"/>
    <property type="match status" value="1"/>
</dbReference>
<dbReference type="GO" id="GO:0016491">
    <property type="term" value="F:oxidoreductase activity"/>
    <property type="evidence" value="ECO:0007669"/>
    <property type="project" value="TreeGrafter"/>
</dbReference>
<dbReference type="InterPro" id="IPR036280">
    <property type="entry name" value="Multihaem_cyt_sf"/>
</dbReference>
<evidence type="ECO:0000313" key="2">
    <source>
        <dbReference type="EMBL" id="RDH81010.1"/>
    </source>
</evidence>
<dbReference type="PANTHER" id="PTHR35038">
    <property type="entry name" value="DISSIMILATORY SULFITE REDUCTASE SIRA"/>
    <property type="match status" value="1"/>
</dbReference>
<reference evidence="2 3" key="1">
    <citation type="journal article" date="2018" name="ISME J.">
        <title>Endosymbiont genomes yield clues of tubeworm success.</title>
        <authorList>
            <person name="Li Y."/>
            <person name="Liles M.R."/>
            <person name="Halanych K.M."/>
        </authorList>
    </citation>
    <scope>NUCLEOTIDE SEQUENCE [LARGE SCALE GENOMIC DNA]</scope>
    <source>
        <strain evidence="2">A1422</strain>
    </source>
</reference>
<organism evidence="2 3">
    <name type="scientific">endosymbiont of Lamellibrachia luymesi</name>
    <dbReference type="NCBI Taxonomy" id="2200907"/>
    <lineage>
        <taxon>Bacteria</taxon>
        <taxon>Pseudomonadati</taxon>
        <taxon>Pseudomonadota</taxon>
        <taxon>Gammaproteobacteria</taxon>
        <taxon>sulfur-oxidizing symbionts</taxon>
    </lineage>
</organism>
<dbReference type="Gene3D" id="1.10.780.10">
    <property type="entry name" value="Hydroxylamine Oxidoreductase, Chain A, domain 1"/>
    <property type="match status" value="1"/>
</dbReference>
<dbReference type="Gene3D" id="1.20.850.10">
    <property type="entry name" value="Hydroxylamine Oxidoreductase, Chain A, domain 2"/>
    <property type="match status" value="1"/>
</dbReference>
<dbReference type="Proteomes" id="UP000255508">
    <property type="component" value="Unassembled WGS sequence"/>
</dbReference>
<comment type="caution">
    <text evidence="2">The sequence shown here is derived from an EMBL/GenBank/DDBJ whole genome shotgun (WGS) entry which is preliminary data.</text>
</comment>
<gene>
    <name evidence="2" type="ORF">DIZ79_18610</name>
</gene>
<sequence length="489" mass="54085">MRNVRITRWYLHLLLFAFPLWLGAINISFADKVSLDSSNWGLEEGEACISCHKKSSAGLTHQWQSSAHASAGVNCLDCHYADQVDKDAIEHEGSIIATIVSPKDCGRCHTREYKETEGSVHSKALSLIKNRIPALADNLTGQEMVTAGCAKCHGSKVEVRGDGSLSPNSWPNTGIGRINPDGSRGSCSACHGRHSFSKAQARDPSACVWCHSGPESPDGEVFDSSKHGMLFAANREKMNLHSDDWVLGKDYSAAPTCVTCHMGATPGVKASHDVGMRDAWNLNQPISEKQSLIIFEDGDRRELPESQPVPRRGNEISKLDGSMGKVKAVASSKRRRQIMSKVCLECHSKGFANGFMKQFDNVVELYNEKFGKPAQAIMLALYEMKLLTPAPFDDPLEFTYWRLWHDEGTRARHGAAMMSPNFTWWEGMHLVGQNFYGEFLPQVRELAGAEKADQLINEHVLSLDEHSWLKNPSKPNPILGYGIGKPSHD</sequence>
<dbReference type="InterPro" id="IPR051829">
    <property type="entry name" value="Multiheme_Cytochr_ET"/>
</dbReference>
<protein>
    <submittedName>
        <fullName evidence="2">Uncharacterized protein</fullName>
    </submittedName>
</protein>
<dbReference type="AlphaFoldDB" id="A0A370D8V4"/>
<dbReference type="EMBL" id="QFXD01000331">
    <property type="protein sequence ID" value="RDH81010.1"/>
    <property type="molecule type" value="Genomic_DNA"/>
</dbReference>
<evidence type="ECO:0000313" key="3">
    <source>
        <dbReference type="Proteomes" id="UP000255508"/>
    </source>
</evidence>
<evidence type="ECO:0000256" key="1">
    <source>
        <dbReference type="ARBA" id="ARBA00022729"/>
    </source>
</evidence>